<dbReference type="Pfam" id="PF13650">
    <property type="entry name" value="Asp_protease_2"/>
    <property type="match status" value="1"/>
</dbReference>
<dbReference type="Gene3D" id="3.10.10.10">
    <property type="entry name" value="HIV Type 1 Reverse Transcriptase, subunit A, domain 1"/>
    <property type="match status" value="1"/>
</dbReference>
<dbReference type="GO" id="GO:0003676">
    <property type="term" value="F:nucleic acid binding"/>
    <property type="evidence" value="ECO:0007669"/>
    <property type="project" value="InterPro"/>
</dbReference>
<dbReference type="PROSITE" id="PS50994">
    <property type="entry name" value="INTEGRASE"/>
    <property type="match status" value="1"/>
</dbReference>
<name>A0A438HMI0_VITVI</name>
<evidence type="ECO:0000259" key="9">
    <source>
        <dbReference type="PROSITE" id="PS50994"/>
    </source>
</evidence>
<dbReference type="Gene3D" id="3.10.20.370">
    <property type="match status" value="1"/>
</dbReference>
<dbReference type="InterPro" id="IPR043502">
    <property type="entry name" value="DNA/RNA_pol_sf"/>
</dbReference>
<dbReference type="PANTHER" id="PTHR37984:SF5">
    <property type="entry name" value="PROTEIN NYNRIN-LIKE"/>
    <property type="match status" value="1"/>
</dbReference>
<feature type="region of interest" description="Disordered" evidence="8">
    <location>
        <begin position="1"/>
        <end position="21"/>
    </location>
</feature>
<sequence>MEDTKEFNSNNNRPQPPMQGQRTMRELLNPPRLSTPSCFMLPPNHDHVTIQVVSQLPIFRGTENENPYSHIMEFEDIVSIFREANTPLKIFCMKLFPLSLKDKAKTWLNSLRPYSIRNWGDLQSVFLHKFFPTHRTSAMKKGISNFKAMEDEKFFACWERFKEVVVACPHHGFENWMLVSYFYEGMPPPMKQLLKTMCGEDFMNKNPDEAFQFLDYVVEVSRSWEELIVKEPSRDRTMNRVRASGVYTLPEGLDVQAKFATIMRRLDDLEAKGVQEGHTSNILAILHILALIIRIGGIIQIYHGEEVTMASFNSKEADFKVIRLMGSKVFNHKKNLRGVNEVSEVQKEDYNAVITLRNEKEYEGPKLLLSEDIPARDEPNVEKNAINKKEYEKYEEVIMSKDKRSVSNHLPFPSAMQRHKVGDKTLEILEVLKQVKINIPLLDMIKQVSAYAKFLKDLCTVKRRIKLSKKAFLTEQVNAIIENKAMVKYKDPGCPTISVQIGDSYVERALLDLGASVNLLPYSIYKQLGLGKLKATTSTLSLADRSIKVPRGVVKDVLVQVEKLYYPVDFVVLDTEPFKKGVNSVPIILGRPFLATTNALINCRNGLMQLSFGNMTVEMNVFNLCKQPMNHDDVENEEACLIEALVQEHTEKLMEENIDEFFSTIVKEECVQVATKWKEKYTIQSLKSVENDEESKKEEVEISKPELKPLPHGLKYVYLEENEEKSMVISATLTEEQEIKLLKVLKENKRAIGWSISDLKGINPLICTHLIYLQENAKSLRKPQRMLNLFMQDVVRNEVLKLLDADIIYPISDSSWVSPTQVVPKKSGITVVKNDEGELIPTRLTTGWRVCIDFRKLNAVTKKYHFPLPFLDQVLERVAGHDYYCFLDGYSDYFQFSIALEDQEETTFTCPFGTYAYRRMSFGLFYGKTFDDCLLNLKKVLKMCIEKDLVLNWEKCHFMATSRVVLGHIIFKEGIQVDPVKNELISKLHSPTTVKESLFTTAPIVRPPNWPLPFELMCDANDYALRVVLGQREDGKPYVVYYASKTLNDAQKNYTTTEKKLLAVVFALDKFRNYLLGTSIVIFTDHSTLKYLLNKKDAKTRLIRWIILLQEFNIQIKDNGEVALVRKYSQLLGNWRVFLIMEHGDEKDEQQDILQMCHEGACGGHFASRKTLAKILQSGFYWPTMFKDCNTHCKSFPQCQQLGKINTRFGIPRAIISDEGSHFCNKPFSTLLQKYGVRHEVPTPYHPQMNGQAELANREIKRILTKVVNTTRKYWSTKLSDALWAYRTTYKTVLGMSLYRIVYGKACHLPVELEHRAYWAIKKMNFDLDQAGAKWKYDLNELEPYQNESYECLPSHFPRKLRSRWNDPYVVKEVFSYGTVTIRNPRTGNEFKVNGQRLKHFIENFETQEENLHFLDGDVQKG</sequence>
<dbReference type="Gene3D" id="2.40.70.10">
    <property type="entry name" value="Acid Proteases"/>
    <property type="match status" value="1"/>
</dbReference>
<organism evidence="10 11">
    <name type="scientific">Vitis vinifera</name>
    <name type="common">Grape</name>
    <dbReference type="NCBI Taxonomy" id="29760"/>
    <lineage>
        <taxon>Eukaryota</taxon>
        <taxon>Viridiplantae</taxon>
        <taxon>Streptophyta</taxon>
        <taxon>Embryophyta</taxon>
        <taxon>Tracheophyta</taxon>
        <taxon>Spermatophyta</taxon>
        <taxon>Magnoliopsida</taxon>
        <taxon>eudicotyledons</taxon>
        <taxon>Gunneridae</taxon>
        <taxon>Pentapetalae</taxon>
        <taxon>rosids</taxon>
        <taxon>Vitales</taxon>
        <taxon>Vitaceae</taxon>
        <taxon>Viteae</taxon>
        <taxon>Vitis</taxon>
    </lineage>
</organism>
<dbReference type="GO" id="GO:0003964">
    <property type="term" value="F:RNA-directed DNA polymerase activity"/>
    <property type="evidence" value="ECO:0007669"/>
    <property type="project" value="UniProtKB-KW"/>
</dbReference>
<feature type="domain" description="Integrase catalytic" evidence="9">
    <location>
        <begin position="1210"/>
        <end position="1318"/>
    </location>
</feature>
<reference evidence="10 11" key="1">
    <citation type="journal article" date="2018" name="PLoS Genet.">
        <title>Population sequencing reveals clonal diversity and ancestral inbreeding in the grapevine cultivar Chardonnay.</title>
        <authorList>
            <person name="Roach M.J."/>
            <person name="Johnson D.L."/>
            <person name="Bohlmann J."/>
            <person name="van Vuuren H.J."/>
            <person name="Jones S.J."/>
            <person name="Pretorius I.S."/>
            <person name="Schmidt S.A."/>
            <person name="Borneman A.R."/>
        </authorList>
    </citation>
    <scope>NUCLEOTIDE SEQUENCE [LARGE SCALE GENOMIC DNA]</scope>
    <source>
        <strain evidence="11">cv. Chardonnay</strain>
        <tissue evidence="10">Leaf</tissue>
    </source>
</reference>
<evidence type="ECO:0000256" key="2">
    <source>
        <dbReference type="ARBA" id="ARBA00022679"/>
    </source>
</evidence>
<evidence type="ECO:0000256" key="1">
    <source>
        <dbReference type="ARBA" id="ARBA00012493"/>
    </source>
</evidence>
<evidence type="ECO:0000256" key="4">
    <source>
        <dbReference type="ARBA" id="ARBA00022722"/>
    </source>
</evidence>
<gene>
    <name evidence="10" type="primary">pol_453</name>
    <name evidence="10" type="ORF">CK203_037478</name>
</gene>
<dbReference type="GO" id="GO:0016787">
    <property type="term" value="F:hydrolase activity"/>
    <property type="evidence" value="ECO:0007669"/>
    <property type="project" value="UniProtKB-KW"/>
</dbReference>
<keyword evidence="4" id="KW-0540">Nuclease</keyword>
<evidence type="ECO:0000256" key="6">
    <source>
        <dbReference type="ARBA" id="ARBA00022801"/>
    </source>
</evidence>
<evidence type="ECO:0000256" key="5">
    <source>
        <dbReference type="ARBA" id="ARBA00022759"/>
    </source>
</evidence>
<dbReference type="GO" id="GO:0015074">
    <property type="term" value="P:DNA integration"/>
    <property type="evidence" value="ECO:0007669"/>
    <property type="project" value="InterPro"/>
</dbReference>
<dbReference type="SUPFAM" id="SSF53098">
    <property type="entry name" value="Ribonuclease H-like"/>
    <property type="match status" value="1"/>
</dbReference>
<evidence type="ECO:0000256" key="3">
    <source>
        <dbReference type="ARBA" id="ARBA00022695"/>
    </source>
</evidence>
<proteinExistence type="predicted"/>
<dbReference type="EMBL" id="QGNW01000202">
    <property type="protein sequence ID" value="RVW85641.1"/>
    <property type="molecule type" value="Genomic_DNA"/>
</dbReference>
<dbReference type="Pfam" id="PF17917">
    <property type="entry name" value="RT_RNaseH"/>
    <property type="match status" value="1"/>
</dbReference>
<dbReference type="Proteomes" id="UP000288805">
    <property type="component" value="Unassembled WGS sequence"/>
</dbReference>
<dbReference type="EC" id="2.7.7.49" evidence="1"/>
<dbReference type="Gene3D" id="3.30.70.270">
    <property type="match status" value="1"/>
</dbReference>
<dbReference type="InterPro" id="IPR001584">
    <property type="entry name" value="Integrase_cat-core"/>
</dbReference>
<dbReference type="CDD" id="cd00303">
    <property type="entry name" value="retropepsin_like"/>
    <property type="match status" value="1"/>
</dbReference>
<keyword evidence="7" id="KW-0695">RNA-directed DNA polymerase</keyword>
<dbReference type="CDD" id="cd01647">
    <property type="entry name" value="RT_LTR"/>
    <property type="match status" value="1"/>
</dbReference>
<dbReference type="InterPro" id="IPR036397">
    <property type="entry name" value="RNaseH_sf"/>
</dbReference>
<dbReference type="CDD" id="cd09274">
    <property type="entry name" value="RNase_HI_RT_Ty3"/>
    <property type="match status" value="1"/>
</dbReference>
<dbReference type="PANTHER" id="PTHR37984">
    <property type="entry name" value="PROTEIN CBG26694"/>
    <property type="match status" value="1"/>
</dbReference>
<dbReference type="Gene3D" id="3.30.420.10">
    <property type="entry name" value="Ribonuclease H-like superfamily/Ribonuclease H"/>
    <property type="match status" value="1"/>
</dbReference>
<feature type="compositionally biased region" description="Polar residues" evidence="8">
    <location>
        <begin position="7"/>
        <end position="21"/>
    </location>
</feature>
<dbReference type="InterPro" id="IPR012337">
    <property type="entry name" value="RNaseH-like_sf"/>
</dbReference>
<dbReference type="SUPFAM" id="SSF50630">
    <property type="entry name" value="Acid proteases"/>
    <property type="match status" value="1"/>
</dbReference>
<evidence type="ECO:0000256" key="8">
    <source>
        <dbReference type="SAM" id="MobiDB-lite"/>
    </source>
</evidence>
<dbReference type="SUPFAM" id="SSF56672">
    <property type="entry name" value="DNA/RNA polymerases"/>
    <property type="match status" value="1"/>
</dbReference>
<dbReference type="InterPro" id="IPR005162">
    <property type="entry name" value="Retrotrans_gag_dom"/>
</dbReference>
<keyword evidence="2" id="KW-0808">Transferase</keyword>
<comment type="caution">
    <text evidence="10">The sequence shown here is derived from an EMBL/GenBank/DDBJ whole genome shotgun (WGS) entry which is preliminary data.</text>
</comment>
<protein>
    <recommendedName>
        <fullName evidence="1">RNA-directed DNA polymerase</fullName>
        <ecNumber evidence="1">2.7.7.49</ecNumber>
    </recommendedName>
</protein>
<dbReference type="InterPro" id="IPR041373">
    <property type="entry name" value="RT_RNaseH"/>
</dbReference>
<dbReference type="Pfam" id="PF17921">
    <property type="entry name" value="Integrase_H2C2"/>
    <property type="match status" value="1"/>
</dbReference>
<keyword evidence="3" id="KW-0548">Nucleotidyltransferase</keyword>
<keyword evidence="5" id="KW-0255">Endonuclease</keyword>
<dbReference type="InterPro" id="IPR043128">
    <property type="entry name" value="Rev_trsase/Diguanyl_cyclase"/>
</dbReference>
<evidence type="ECO:0000256" key="7">
    <source>
        <dbReference type="ARBA" id="ARBA00022918"/>
    </source>
</evidence>
<keyword evidence="6" id="KW-0378">Hydrolase</keyword>
<evidence type="ECO:0000313" key="10">
    <source>
        <dbReference type="EMBL" id="RVW85641.1"/>
    </source>
</evidence>
<dbReference type="InterPro" id="IPR021109">
    <property type="entry name" value="Peptidase_aspartic_dom_sf"/>
</dbReference>
<dbReference type="InterPro" id="IPR041588">
    <property type="entry name" value="Integrase_H2C2"/>
</dbReference>
<dbReference type="FunFam" id="3.10.20.370:FF:000001">
    <property type="entry name" value="Retrovirus-related Pol polyprotein from transposon 17.6-like protein"/>
    <property type="match status" value="1"/>
</dbReference>
<evidence type="ECO:0000313" key="11">
    <source>
        <dbReference type="Proteomes" id="UP000288805"/>
    </source>
</evidence>
<accession>A0A438HMI0</accession>
<dbReference type="InterPro" id="IPR050951">
    <property type="entry name" value="Retrovirus_Pol_polyprotein"/>
</dbReference>
<dbReference type="Pfam" id="PF03732">
    <property type="entry name" value="Retrotrans_gag"/>
    <property type="match status" value="1"/>
</dbReference>
<dbReference type="GO" id="GO:0004519">
    <property type="term" value="F:endonuclease activity"/>
    <property type="evidence" value="ECO:0007669"/>
    <property type="project" value="UniProtKB-KW"/>
</dbReference>